<proteinExistence type="predicted"/>
<evidence type="ECO:0000256" key="1">
    <source>
        <dbReference type="SAM" id="SignalP"/>
    </source>
</evidence>
<feature type="signal peptide" evidence="1">
    <location>
        <begin position="1"/>
        <end position="19"/>
    </location>
</feature>
<organism evidence="3 4">
    <name type="scientific">Mucilaginibacter segetis</name>
    <dbReference type="NCBI Taxonomy" id="2793071"/>
    <lineage>
        <taxon>Bacteria</taxon>
        <taxon>Pseudomonadati</taxon>
        <taxon>Bacteroidota</taxon>
        <taxon>Sphingobacteriia</taxon>
        <taxon>Sphingobacteriales</taxon>
        <taxon>Sphingobacteriaceae</taxon>
        <taxon>Mucilaginibacter</taxon>
    </lineage>
</organism>
<dbReference type="RefSeq" id="WP_200065154.1">
    <property type="nucleotide sequence ID" value="NZ_JAEHFW010000001.1"/>
</dbReference>
<evidence type="ECO:0000313" key="3">
    <source>
        <dbReference type="EMBL" id="MBK0378784.1"/>
    </source>
</evidence>
<dbReference type="Pfam" id="PF14730">
    <property type="entry name" value="DUF4468"/>
    <property type="match status" value="1"/>
</dbReference>
<name>A0A934PQA5_9SPHI</name>
<reference evidence="3" key="1">
    <citation type="submission" date="2020-12" db="EMBL/GenBank/DDBJ databases">
        <title>Bacterial novel species Mucilaginibacter sp. SD-g isolated from soil.</title>
        <authorList>
            <person name="Jung H.-Y."/>
        </authorList>
    </citation>
    <scope>NUCLEOTIDE SEQUENCE</scope>
    <source>
        <strain evidence="3">SD-g</strain>
    </source>
</reference>
<evidence type="ECO:0000259" key="2">
    <source>
        <dbReference type="Pfam" id="PF14730"/>
    </source>
</evidence>
<keyword evidence="4" id="KW-1185">Reference proteome</keyword>
<comment type="caution">
    <text evidence="3">The sequence shown here is derived from an EMBL/GenBank/DDBJ whole genome shotgun (WGS) entry which is preliminary data.</text>
</comment>
<accession>A0A934PQA5</accession>
<evidence type="ECO:0000313" key="4">
    <source>
        <dbReference type="Proteomes" id="UP000613193"/>
    </source>
</evidence>
<protein>
    <submittedName>
        <fullName evidence="3">DUF4468 domain-containing protein</fullName>
    </submittedName>
</protein>
<sequence>MRKIIFSFTCLLFANYCLAQKELMQMDESNKYVYYKIVDKPGLSIDTLYQRAIYAADKLGLQYENVESDAVHSVFGKDKLIVYSGSSIMRKASGEIAYKLDMETKDSKYRYKIYDFVFTPYKRDRFNNMVAEPGIFIPIEELASKYGKKDADAYLDQLGLFCKTTGDKIKVYIDKAQVIKKLETTKKVDTDKW</sequence>
<dbReference type="InterPro" id="IPR027823">
    <property type="entry name" value="DUF4468"/>
</dbReference>
<dbReference type="Gene3D" id="3.30.530.80">
    <property type="match status" value="1"/>
</dbReference>
<dbReference type="AlphaFoldDB" id="A0A934PQA5"/>
<feature type="domain" description="DUF4468" evidence="2">
    <location>
        <begin position="34"/>
        <end position="118"/>
    </location>
</feature>
<feature type="chain" id="PRO_5037258005" evidence="1">
    <location>
        <begin position="20"/>
        <end position="193"/>
    </location>
</feature>
<dbReference type="EMBL" id="JAEHFW010000001">
    <property type="protein sequence ID" value="MBK0378784.1"/>
    <property type="molecule type" value="Genomic_DNA"/>
</dbReference>
<dbReference type="Proteomes" id="UP000613193">
    <property type="component" value="Unassembled WGS sequence"/>
</dbReference>
<keyword evidence="1" id="KW-0732">Signal</keyword>
<gene>
    <name evidence="3" type="ORF">I5M19_05670</name>
</gene>